<sequence>MDDIIKNGVTPKNFTKFVWPSVLMMLIIGLYYTMDSVFIANLVGEEALAGFSIAYPIQGIMWGFAIMLAAGSSAIVAIKMGEGKQKEADEKYSLICFVSVICGCLFTAFCLVFMEPLVDFLGATEELRHYCHDFLEVFVWGFPAAFLGTLLEYFIRVDGRPAFTLILYVSGGVVHLVLDIIFMGTLHMGIKGAAYANVGGLIAVMLAGGAYFIFMKTRLNFSRFKNDWRYIGHCFLNGSSEMATEASSGITTFFFNMTVIRLAGEVGVAAVSVVLNIHYLLISVHLGYIMGVAPLISYFFGAGEYGKVNVFIKYSKRFIVAVSIASGAACLFFGKYIVMAYERPGSELYDMAVTGTKFLALALLLCGFNIFASGFFTAYGNGPVSALISLSRALIMVIAGLLLLSRLFGMTGVWLTLAFAELVTLGLTFAMFRKYKDIYHYRLWH</sequence>
<feature type="transmembrane region" description="Helical" evidence="10">
    <location>
        <begin position="162"/>
        <end position="182"/>
    </location>
</feature>
<dbReference type="Pfam" id="PF01554">
    <property type="entry name" value="MatE"/>
    <property type="match status" value="2"/>
</dbReference>
<dbReference type="GO" id="GO:0015297">
    <property type="term" value="F:antiporter activity"/>
    <property type="evidence" value="ECO:0007669"/>
    <property type="project" value="InterPro"/>
</dbReference>
<feature type="transmembrane region" description="Helical" evidence="10">
    <location>
        <begin position="92"/>
        <end position="114"/>
    </location>
</feature>
<feature type="transmembrane region" description="Helical" evidence="10">
    <location>
        <begin position="60"/>
        <end position="80"/>
    </location>
</feature>
<dbReference type="GO" id="GO:0005886">
    <property type="term" value="C:plasma membrane"/>
    <property type="evidence" value="ECO:0007669"/>
    <property type="project" value="UniProtKB-SubCell"/>
</dbReference>
<evidence type="ECO:0000256" key="2">
    <source>
        <dbReference type="ARBA" id="ARBA00008417"/>
    </source>
</evidence>
<feature type="transmembrane region" description="Helical" evidence="10">
    <location>
        <begin position="358"/>
        <end position="379"/>
    </location>
</feature>
<keyword evidence="7 10" id="KW-1133">Transmembrane helix</keyword>
<reference evidence="11" key="1">
    <citation type="submission" date="2020-10" db="EMBL/GenBank/DDBJ databases">
        <authorList>
            <person name="Gilroy R."/>
        </authorList>
    </citation>
    <scope>NUCLEOTIDE SEQUENCE</scope>
    <source>
        <strain evidence="11">ChiHcec3-6078</strain>
    </source>
</reference>
<dbReference type="EMBL" id="DVMP01000106">
    <property type="protein sequence ID" value="HIU25996.1"/>
    <property type="molecule type" value="Genomic_DNA"/>
</dbReference>
<evidence type="ECO:0000256" key="6">
    <source>
        <dbReference type="ARBA" id="ARBA00022692"/>
    </source>
</evidence>
<evidence type="ECO:0000256" key="5">
    <source>
        <dbReference type="ARBA" id="ARBA00022475"/>
    </source>
</evidence>
<dbReference type="GO" id="GO:0042910">
    <property type="term" value="F:xenobiotic transmembrane transporter activity"/>
    <property type="evidence" value="ECO:0007669"/>
    <property type="project" value="InterPro"/>
</dbReference>
<evidence type="ECO:0000256" key="3">
    <source>
        <dbReference type="ARBA" id="ARBA00022106"/>
    </source>
</evidence>
<keyword evidence="9" id="KW-0046">Antibiotic resistance</keyword>
<feature type="transmembrane region" description="Helical" evidence="10">
    <location>
        <begin position="318"/>
        <end position="338"/>
    </location>
</feature>
<feature type="transmembrane region" description="Helical" evidence="10">
    <location>
        <begin position="21"/>
        <end position="40"/>
    </location>
</feature>
<protein>
    <recommendedName>
        <fullName evidence="3">Multidrug export protein MepA</fullName>
    </recommendedName>
</protein>
<dbReference type="InterPro" id="IPR002528">
    <property type="entry name" value="MATE_fam"/>
</dbReference>
<evidence type="ECO:0000313" key="11">
    <source>
        <dbReference type="EMBL" id="HIU25996.1"/>
    </source>
</evidence>
<dbReference type="InterPro" id="IPR048279">
    <property type="entry name" value="MdtK-like"/>
</dbReference>
<comment type="subcellular location">
    <subcellularLocation>
        <location evidence="1">Cell membrane</location>
        <topology evidence="1">Multi-pass membrane protein</topology>
    </subcellularLocation>
</comment>
<dbReference type="InterPro" id="IPR051327">
    <property type="entry name" value="MATE_MepA_subfamily"/>
</dbReference>
<name>A0A9D1I092_9FIRM</name>
<keyword evidence="5" id="KW-1003">Cell membrane</keyword>
<keyword evidence="8 10" id="KW-0472">Membrane</keyword>
<dbReference type="InterPro" id="IPR045070">
    <property type="entry name" value="MATE_MepA-like"/>
</dbReference>
<evidence type="ECO:0000256" key="8">
    <source>
        <dbReference type="ARBA" id="ARBA00023136"/>
    </source>
</evidence>
<feature type="transmembrane region" description="Helical" evidence="10">
    <location>
        <begin position="194"/>
        <end position="214"/>
    </location>
</feature>
<dbReference type="AlphaFoldDB" id="A0A9D1I092"/>
<dbReference type="GO" id="GO:0046677">
    <property type="term" value="P:response to antibiotic"/>
    <property type="evidence" value="ECO:0007669"/>
    <property type="project" value="UniProtKB-KW"/>
</dbReference>
<keyword evidence="6 10" id="KW-0812">Transmembrane</keyword>
<feature type="transmembrane region" description="Helical" evidence="10">
    <location>
        <begin position="134"/>
        <end position="155"/>
    </location>
</feature>
<dbReference type="PIRSF" id="PIRSF006603">
    <property type="entry name" value="DinF"/>
    <property type="match status" value="1"/>
</dbReference>
<reference evidence="11" key="2">
    <citation type="journal article" date="2021" name="PeerJ">
        <title>Extensive microbial diversity within the chicken gut microbiome revealed by metagenomics and culture.</title>
        <authorList>
            <person name="Gilroy R."/>
            <person name="Ravi A."/>
            <person name="Getino M."/>
            <person name="Pursley I."/>
            <person name="Horton D.L."/>
            <person name="Alikhan N.F."/>
            <person name="Baker D."/>
            <person name="Gharbi K."/>
            <person name="Hall N."/>
            <person name="Watson M."/>
            <person name="Adriaenssens E.M."/>
            <person name="Foster-Nyarko E."/>
            <person name="Jarju S."/>
            <person name="Secka A."/>
            <person name="Antonio M."/>
            <person name="Oren A."/>
            <person name="Chaudhuri R.R."/>
            <person name="La Ragione R."/>
            <person name="Hildebrand F."/>
            <person name="Pallen M.J."/>
        </authorList>
    </citation>
    <scope>NUCLEOTIDE SEQUENCE</scope>
    <source>
        <strain evidence="11">ChiHcec3-6078</strain>
    </source>
</reference>
<feature type="transmembrane region" description="Helical" evidence="10">
    <location>
        <begin position="288"/>
        <end position="306"/>
    </location>
</feature>
<evidence type="ECO:0000256" key="7">
    <source>
        <dbReference type="ARBA" id="ARBA00022989"/>
    </source>
</evidence>
<dbReference type="PANTHER" id="PTHR43823:SF3">
    <property type="entry name" value="MULTIDRUG EXPORT PROTEIN MEPA"/>
    <property type="match status" value="1"/>
</dbReference>
<evidence type="ECO:0000256" key="1">
    <source>
        <dbReference type="ARBA" id="ARBA00004651"/>
    </source>
</evidence>
<accession>A0A9D1I092</accession>
<proteinExistence type="inferred from homology"/>
<dbReference type="CDD" id="cd13143">
    <property type="entry name" value="MATE_MepA_like"/>
    <property type="match status" value="1"/>
</dbReference>
<feature type="transmembrane region" description="Helical" evidence="10">
    <location>
        <begin position="386"/>
        <end position="407"/>
    </location>
</feature>
<keyword evidence="4" id="KW-0813">Transport</keyword>
<evidence type="ECO:0000256" key="9">
    <source>
        <dbReference type="ARBA" id="ARBA00023251"/>
    </source>
</evidence>
<evidence type="ECO:0000256" key="4">
    <source>
        <dbReference type="ARBA" id="ARBA00022448"/>
    </source>
</evidence>
<comment type="similarity">
    <text evidence="2">Belongs to the multi antimicrobial extrusion (MATE) (TC 2.A.66.1) family. MepA subfamily.</text>
</comment>
<comment type="caution">
    <text evidence="11">The sequence shown here is derived from an EMBL/GenBank/DDBJ whole genome shotgun (WGS) entry which is preliminary data.</text>
</comment>
<feature type="transmembrane region" description="Helical" evidence="10">
    <location>
        <begin position="262"/>
        <end position="282"/>
    </location>
</feature>
<dbReference type="Proteomes" id="UP000824090">
    <property type="component" value="Unassembled WGS sequence"/>
</dbReference>
<dbReference type="PANTHER" id="PTHR43823">
    <property type="entry name" value="SPORULATION PROTEIN YKVU"/>
    <property type="match status" value="1"/>
</dbReference>
<evidence type="ECO:0000256" key="10">
    <source>
        <dbReference type="SAM" id="Phobius"/>
    </source>
</evidence>
<evidence type="ECO:0000313" key="12">
    <source>
        <dbReference type="Proteomes" id="UP000824090"/>
    </source>
</evidence>
<feature type="transmembrane region" description="Helical" evidence="10">
    <location>
        <begin position="413"/>
        <end position="432"/>
    </location>
</feature>
<gene>
    <name evidence="11" type="ORF">IAC50_05830</name>
</gene>
<organism evidence="11 12">
    <name type="scientific">Candidatus Allocopromorpha excrementigallinarum</name>
    <dbReference type="NCBI Taxonomy" id="2840742"/>
    <lineage>
        <taxon>Bacteria</taxon>
        <taxon>Bacillati</taxon>
        <taxon>Bacillota</taxon>
        <taxon>Clostridia</taxon>
        <taxon>Eubacteriales</taxon>
        <taxon>Eubacteriaceae</taxon>
        <taxon>Eubacteriaceae incertae sedis</taxon>
        <taxon>Candidatus Allocopromorpha</taxon>
    </lineage>
</organism>